<sequence>MFGTQLGAQDLGGEWKILSNLKSETGWGVLRILLQKTMYLRRLRLETSAGRGNEKWGLCRLNDIRDLETQALVYFKLANGSTADIAGNNPNMSETENQQIEDVA</sequence>
<gene>
    <name evidence="2" type="ORF">BJ212DRAFT_1298806</name>
</gene>
<reference evidence="2" key="1">
    <citation type="journal article" date="2020" name="New Phytol.">
        <title>Comparative genomics reveals dynamic genome evolution in host specialist ectomycorrhizal fungi.</title>
        <authorList>
            <person name="Lofgren L.A."/>
            <person name="Nguyen N.H."/>
            <person name="Vilgalys R."/>
            <person name="Ruytinx J."/>
            <person name="Liao H.L."/>
            <person name="Branco S."/>
            <person name="Kuo A."/>
            <person name="LaButti K."/>
            <person name="Lipzen A."/>
            <person name="Andreopoulos W."/>
            <person name="Pangilinan J."/>
            <person name="Riley R."/>
            <person name="Hundley H."/>
            <person name="Na H."/>
            <person name="Barry K."/>
            <person name="Grigoriev I.V."/>
            <person name="Stajich J.E."/>
            <person name="Kennedy P.G."/>
        </authorList>
    </citation>
    <scope>NUCLEOTIDE SEQUENCE</scope>
    <source>
        <strain evidence="2">MN1</strain>
    </source>
</reference>
<dbReference type="GeneID" id="64626769"/>
<organism evidence="2 3">
    <name type="scientific">Suillus subaureus</name>
    <dbReference type="NCBI Taxonomy" id="48587"/>
    <lineage>
        <taxon>Eukaryota</taxon>
        <taxon>Fungi</taxon>
        <taxon>Dikarya</taxon>
        <taxon>Basidiomycota</taxon>
        <taxon>Agaricomycotina</taxon>
        <taxon>Agaricomycetes</taxon>
        <taxon>Agaricomycetidae</taxon>
        <taxon>Boletales</taxon>
        <taxon>Suillineae</taxon>
        <taxon>Suillaceae</taxon>
        <taxon>Suillus</taxon>
    </lineage>
</organism>
<evidence type="ECO:0000313" key="2">
    <source>
        <dbReference type="EMBL" id="KAG1817919.1"/>
    </source>
</evidence>
<dbReference type="Proteomes" id="UP000807769">
    <property type="component" value="Unassembled WGS sequence"/>
</dbReference>
<name>A0A9P7ECZ6_9AGAM</name>
<accession>A0A9P7ECZ6</accession>
<comment type="caution">
    <text evidence="2">The sequence shown here is derived from an EMBL/GenBank/DDBJ whole genome shotgun (WGS) entry which is preliminary data.</text>
</comment>
<feature type="compositionally biased region" description="Polar residues" evidence="1">
    <location>
        <begin position="88"/>
        <end position="104"/>
    </location>
</feature>
<dbReference type="RefSeq" id="XP_041193979.1">
    <property type="nucleotide sequence ID" value="XM_041332752.1"/>
</dbReference>
<feature type="region of interest" description="Disordered" evidence="1">
    <location>
        <begin position="83"/>
        <end position="104"/>
    </location>
</feature>
<evidence type="ECO:0000256" key="1">
    <source>
        <dbReference type="SAM" id="MobiDB-lite"/>
    </source>
</evidence>
<dbReference type="AlphaFoldDB" id="A0A9P7ECZ6"/>
<keyword evidence="3" id="KW-1185">Reference proteome</keyword>
<dbReference type="EMBL" id="JABBWG010000012">
    <property type="protein sequence ID" value="KAG1817919.1"/>
    <property type="molecule type" value="Genomic_DNA"/>
</dbReference>
<proteinExistence type="predicted"/>
<evidence type="ECO:0000313" key="3">
    <source>
        <dbReference type="Proteomes" id="UP000807769"/>
    </source>
</evidence>
<protein>
    <submittedName>
        <fullName evidence="2">Uncharacterized protein</fullName>
    </submittedName>
</protein>